<evidence type="ECO:0000256" key="4">
    <source>
        <dbReference type="PROSITE-ProRule" id="PRU00335"/>
    </source>
</evidence>
<keyword evidence="2 4" id="KW-0238">DNA-binding</keyword>
<evidence type="ECO:0000313" key="7">
    <source>
        <dbReference type="Proteomes" id="UP000199598"/>
    </source>
</evidence>
<feature type="domain" description="HTH tetR-type" evidence="5">
    <location>
        <begin position="13"/>
        <end position="73"/>
    </location>
</feature>
<evidence type="ECO:0000256" key="2">
    <source>
        <dbReference type="ARBA" id="ARBA00023125"/>
    </source>
</evidence>
<keyword evidence="3" id="KW-0804">Transcription</keyword>
<keyword evidence="1" id="KW-0805">Transcription regulation</keyword>
<dbReference type="Proteomes" id="UP000199598">
    <property type="component" value="Unassembled WGS sequence"/>
</dbReference>
<reference evidence="6 7" key="1">
    <citation type="submission" date="2016-10" db="EMBL/GenBank/DDBJ databases">
        <authorList>
            <person name="Varghese N."/>
            <person name="Submissions S."/>
        </authorList>
    </citation>
    <scope>NUCLEOTIDE SEQUENCE [LARGE SCALE GENOMIC DNA]</scope>
    <source>
        <strain evidence="6 7">DSM 16392</strain>
    </source>
</reference>
<dbReference type="SUPFAM" id="SSF46689">
    <property type="entry name" value="Homeodomain-like"/>
    <property type="match status" value="1"/>
</dbReference>
<dbReference type="Gene3D" id="1.10.10.60">
    <property type="entry name" value="Homeodomain-like"/>
    <property type="match status" value="1"/>
</dbReference>
<organism evidence="6 7">
    <name type="scientific">Pseudovibrio ascidiaceicola</name>
    <dbReference type="NCBI Taxonomy" id="285279"/>
    <lineage>
        <taxon>Bacteria</taxon>
        <taxon>Pseudomonadati</taxon>
        <taxon>Pseudomonadota</taxon>
        <taxon>Alphaproteobacteria</taxon>
        <taxon>Hyphomicrobiales</taxon>
        <taxon>Stappiaceae</taxon>
        <taxon>Pseudovibrio</taxon>
    </lineage>
</organism>
<accession>A0A1I4B598</accession>
<evidence type="ECO:0000313" key="6">
    <source>
        <dbReference type="EMBL" id="SFK63337.1"/>
    </source>
</evidence>
<dbReference type="PROSITE" id="PS50977">
    <property type="entry name" value="HTH_TETR_2"/>
    <property type="match status" value="1"/>
</dbReference>
<dbReference type="Pfam" id="PF00440">
    <property type="entry name" value="TetR_N"/>
    <property type="match status" value="1"/>
</dbReference>
<keyword evidence="7" id="KW-1185">Reference proteome</keyword>
<sequence length="217" mass="24877">MKPCDKIEAGNVSPEAERLFDQCVKVFLLKGYEACTLDDIGKAAGCSGDCVKEHFSSKQELAAAAMRWYYIKYSRHMRTEMAMHQDIYSAMEAVLFAFIEISCDQVHANKGLFVRTFIDISNVDDFVKESFKELQDDWEHQVLDKFKQCQLELKDDADIEVLAHYFLTVIEGLYEMIKYGTPCDLMYKVAIESLGVLELHMKNGQPKKKKGSKKKSK</sequence>
<feature type="DNA-binding region" description="H-T-H motif" evidence="4">
    <location>
        <begin position="36"/>
        <end position="55"/>
    </location>
</feature>
<proteinExistence type="predicted"/>
<evidence type="ECO:0000259" key="5">
    <source>
        <dbReference type="PROSITE" id="PS50977"/>
    </source>
</evidence>
<gene>
    <name evidence="6" type="ORF">SAMN04488518_107111</name>
</gene>
<comment type="caution">
    <text evidence="6">The sequence shown here is derived from an EMBL/GenBank/DDBJ whole genome shotgun (WGS) entry which is preliminary data.</text>
</comment>
<protein>
    <submittedName>
        <fullName evidence="6">Transcriptional regulator, TetR family</fullName>
    </submittedName>
</protein>
<dbReference type="PANTHER" id="PTHR47506">
    <property type="entry name" value="TRANSCRIPTIONAL REGULATORY PROTEIN"/>
    <property type="match status" value="1"/>
</dbReference>
<dbReference type="Gene3D" id="1.10.357.10">
    <property type="entry name" value="Tetracycline Repressor, domain 2"/>
    <property type="match status" value="1"/>
</dbReference>
<evidence type="ECO:0000256" key="3">
    <source>
        <dbReference type="ARBA" id="ARBA00023163"/>
    </source>
</evidence>
<dbReference type="EMBL" id="FOSK01000007">
    <property type="protein sequence ID" value="SFK63337.1"/>
    <property type="molecule type" value="Genomic_DNA"/>
</dbReference>
<evidence type="ECO:0000256" key="1">
    <source>
        <dbReference type="ARBA" id="ARBA00023015"/>
    </source>
</evidence>
<dbReference type="InterPro" id="IPR009057">
    <property type="entry name" value="Homeodomain-like_sf"/>
</dbReference>
<dbReference type="InterPro" id="IPR036271">
    <property type="entry name" value="Tet_transcr_reg_TetR-rel_C_sf"/>
</dbReference>
<dbReference type="PANTHER" id="PTHR47506:SF1">
    <property type="entry name" value="HTH-TYPE TRANSCRIPTIONAL REGULATOR YJDC"/>
    <property type="match status" value="1"/>
</dbReference>
<dbReference type="SUPFAM" id="SSF48498">
    <property type="entry name" value="Tetracyclin repressor-like, C-terminal domain"/>
    <property type="match status" value="1"/>
</dbReference>
<dbReference type="InterPro" id="IPR001647">
    <property type="entry name" value="HTH_TetR"/>
</dbReference>
<name>A0A1I4B598_9HYPH</name>